<evidence type="ECO:0000256" key="3">
    <source>
        <dbReference type="ARBA" id="ARBA00023277"/>
    </source>
</evidence>
<comment type="similarity">
    <text evidence="4">Belongs to the glucosamine/galactosamine-6-phosphate isomerase family. NagB subfamily.</text>
</comment>
<dbReference type="CDD" id="cd01399">
    <property type="entry name" value="GlcN6P_deaminase"/>
    <property type="match status" value="1"/>
</dbReference>
<reference evidence="9 10" key="1">
    <citation type="submission" date="2016-10" db="EMBL/GenBank/DDBJ databases">
        <authorList>
            <person name="de Groot N.N."/>
        </authorList>
    </citation>
    <scope>NUCLEOTIDE SEQUENCE [LARGE SCALE GENOMIC DNA]</scope>
    <source>
        <strain evidence="7 9">DSM 2872</strain>
        <strain evidence="8 10">L14</strain>
    </source>
</reference>
<dbReference type="Proteomes" id="UP000183843">
    <property type="component" value="Unassembled WGS sequence"/>
</dbReference>
<dbReference type="GO" id="GO:0042802">
    <property type="term" value="F:identical protein binding"/>
    <property type="evidence" value="ECO:0007669"/>
    <property type="project" value="TreeGrafter"/>
</dbReference>
<evidence type="ECO:0000313" key="10">
    <source>
        <dbReference type="Proteomes" id="UP000183843"/>
    </source>
</evidence>
<gene>
    <name evidence="4 6" type="primary">nagB</name>
    <name evidence="6" type="ORF">E7203_03925</name>
    <name evidence="8" type="ORF">SAMN05216587_102359</name>
    <name evidence="7" type="ORF">SAMN05660648_00810</name>
</gene>
<dbReference type="Gene3D" id="3.40.50.1360">
    <property type="match status" value="1"/>
</dbReference>
<dbReference type="EMBL" id="FNQG01000003">
    <property type="protein sequence ID" value="SDZ83756.1"/>
    <property type="molecule type" value="Genomic_DNA"/>
</dbReference>
<dbReference type="GO" id="GO:0005737">
    <property type="term" value="C:cytoplasm"/>
    <property type="evidence" value="ECO:0007669"/>
    <property type="project" value="TreeGrafter"/>
</dbReference>
<dbReference type="EMBL" id="FOJX01000002">
    <property type="protein sequence ID" value="SFA85638.1"/>
    <property type="molecule type" value="Genomic_DNA"/>
</dbReference>
<dbReference type="GO" id="GO:0006043">
    <property type="term" value="P:glucosamine catabolic process"/>
    <property type="evidence" value="ECO:0007669"/>
    <property type="project" value="TreeGrafter"/>
</dbReference>
<protein>
    <recommendedName>
        <fullName evidence="4">Glucosamine-6-phosphate deaminase</fullName>
        <ecNumber evidence="4">3.5.99.6</ecNumber>
    </recommendedName>
    <alternativeName>
        <fullName evidence="4">GlcN6P deaminase</fullName>
        <shortName evidence="4">GNPDA</shortName>
    </alternativeName>
    <alternativeName>
        <fullName evidence="4">Glucosamine-6-phosphate isomerase</fullName>
    </alternativeName>
</protein>
<dbReference type="SUPFAM" id="SSF100950">
    <property type="entry name" value="NagB/RpiA/CoA transferase-like"/>
    <property type="match status" value="1"/>
</dbReference>
<evidence type="ECO:0000256" key="1">
    <source>
        <dbReference type="ARBA" id="ARBA00000644"/>
    </source>
</evidence>
<evidence type="ECO:0000313" key="8">
    <source>
        <dbReference type="EMBL" id="SFA85638.1"/>
    </source>
</evidence>
<feature type="active site" description="For ring-opening step" evidence="4">
    <location>
        <position position="143"/>
    </location>
</feature>
<comment type="pathway">
    <text evidence="4">Amino-sugar metabolism; N-acetylneuraminate degradation; D-fructose 6-phosphate from N-acetylneuraminate: step 5/5.</text>
</comment>
<feature type="active site" description="Proton acceptor; for ring-opening step" evidence="4">
    <location>
        <position position="138"/>
    </location>
</feature>
<sequence length="254" mass="28170">MRLIVTDSYEKMGMEAANIVAGQVYLKPNSVLGLATGSTPVSMYQRLVAVHQSVGLDFSEVTTFNLDEYIGMSPDNPQSYHYFMQENFFRHINIRPENVFLPNGMAEDMVAEGERYEQLIESRGGIDLQVLGIGQNAHIGFNEPDLKFAATTHKVELDEETIQANSRFFKSAAEVPRYAISMGIKTIMMAEHVILLANGRNKAEAVRKAVCGDVTPEAPASILQLHRDVVVIVDREAAALLPPIIRGVNITYKE</sequence>
<comment type="caution">
    <text evidence="4">Lacks conserved residue(s) required for the propagation of feature annotation.</text>
</comment>
<dbReference type="PANTHER" id="PTHR11280">
    <property type="entry name" value="GLUCOSAMINE-6-PHOSPHATE ISOMERASE"/>
    <property type="match status" value="1"/>
</dbReference>
<dbReference type="Proteomes" id="UP000183469">
    <property type="component" value="Unassembled WGS sequence"/>
</dbReference>
<feature type="active site" description="For ring-opening step" evidence="4">
    <location>
        <position position="136"/>
    </location>
</feature>
<dbReference type="EC" id="3.5.99.6" evidence="4"/>
<keyword evidence="2 4" id="KW-0378">Hydrolase</keyword>
<dbReference type="GO" id="GO:0004342">
    <property type="term" value="F:glucosamine-6-phosphate deaminase activity"/>
    <property type="evidence" value="ECO:0007669"/>
    <property type="project" value="UniProtKB-UniRule"/>
</dbReference>
<dbReference type="Proteomes" id="UP000772151">
    <property type="component" value="Unassembled WGS sequence"/>
</dbReference>
<name>A0A1I0WBJ2_SELRU</name>
<dbReference type="InterPro" id="IPR037171">
    <property type="entry name" value="NagB/RpiA_transferase-like"/>
</dbReference>
<evidence type="ECO:0000256" key="4">
    <source>
        <dbReference type="HAMAP-Rule" id="MF_01241"/>
    </source>
</evidence>
<dbReference type="UniPathway" id="UPA00629">
    <property type="reaction ID" value="UER00684"/>
</dbReference>
<dbReference type="GO" id="GO:0006046">
    <property type="term" value="P:N-acetylglucosamine catabolic process"/>
    <property type="evidence" value="ECO:0007669"/>
    <property type="project" value="UniProtKB-UniRule"/>
</dbReference>
<dbReference type="Pfam" id="PF01182">
    <property type="entry name" value="Glucosamine_iso"/>
    <property type="match status" value="1"/>
</dbReference>
<comment type="catalytic activity">
    <reaction evidence="1 4">
        <text>alpha-D-glucosamine 6-phosphate + H2O = beta-D-fructose 6-phosphate + NH4(+)</text>
        <dbReference type="Rhea" id="RHEA:12172"/>
        <dbReference type="ChEBI" id="CHEBI:15377"/>
        <dbReference type="ChEBI" id="CHEBI:28938"/>
        <dbReference type="ChEBI" id="CHEBI:57634"/>
        <dbReference type="ChEBI" id="CHEBI:75989"/>
        <dbReference type="EC" id="3.5.99.6"/>
    </reaction>
</comment>
<dbReference type="PANTHER" id="PTHR11280:SF5">
    <property type="entry name" value="GLUCOSAMINE-6-PHOSPHATE ISOMERASE"/>
    <property type="match status" value="1"/>
</dbReference>
<comment type="function">
    <text evidence="4">Catalyzes the reversible isomerization-deamination of glucosamine 6-phosphate (GlcN6P) to form fructose 6-phosphate (Fru6P) and ammonium ion.</text>
</comment>
<dbReference type="OrthoDB" id="9791139at2"/>
<evidence type="ECO:0000313" key="6">
    <source>
        <dbReference type="EMBL" id="MBE6084608.1"/>
    </source>
</evidence>
<evidence type="ECO:0000313" key="9">
    <source>
        <dbReference type="Proteomes" id="UP000183469"/>
    </source>
</evidence>
<evidence type="ECO:0000313" key="7">
    <source>
        <dbReference type="EMBL" id="SDZ83756.1"/>
    </source>
</evidence>
<dbReference type="NCBIfam" id="TIGR00502">
    <property type="entry name" value="nagB"/>
    <property type="match status" value="1"/>
</dbReference>
<dbReference type="HAMAP" id="MF_01241">
    <property type="entry name" value="GlcN6P_deamin"/>
    <property type="match status" value="1"/>
</dbReference>
<evidence type="ECO:0000259" key="5">
    <source>
        <dbReference type="Pfam" id="PF01182"/>
    </source>
</evidence>
<dbReference type="EMBL" id="SVCA01000002">
    <property type="protein sequence ID" value="MBE6084608.1"/>
    <property type="molecule type" value="Genomic_DNA"/>
</dbReference>
<evidence type="ECO:0000256" key="2">
    <source>
        <dbReference type="ARBA" id="ARBA00022801"/>
    </source>
</evidence>
<accession>A0A1I0WBJ2</accession>
<dbReference type="InterPro" id="IPR004547">
    <property type="entry name" value="Glucosamine6P_isomerase"/>
</dbReference>
<dbReference type="FunFam" id="3.40.50.1360:FF:000003">
    <property type="entry name" value="Glucosamine-6-phosphate deaminase"/>
    <property type="match status" value="1"/>
</dbReference>
<keyword evidence="3 4" id="KW-0119">Carbohydrate metabolism</keyword>
<reference evidence="6" key="2">
    <citation type="submission" date="2019-04" db="EMBL/GenBank/DDBJ databases">
        <title>Evolution of Biomass-Degrading Anaerobic Consortia Revealed by Metagenomics.</title>
        <authorList>
            <person name="Peng X."/>
        </authorList>
    </citation>
    <scope>NUCLEOTIDE SEQUENCE</scope>
    <source>
        <strain evidence="6">SIG242</strain>
    </source>
</reference>
<feature type="active site" description="Proton acceptor; for enolization step" evidence="4">
    <location>
        <position position="67"/>
    </location>
</feature>
<dbReference type="InterPro" id="IPR006148">
    <property type="entry name" value="Glc/Gal-6P_isomerase"/>
</dbReference>
<dbReference type="RefSeq" id="WP_026760192.1">
    <property type="nucleotide sequence ID" value="NZ_FNQG01000003.1"/>
</dbReference>
<proteinExistence type="inferred from homology"/>
<dbReference type="GO" id="GO:0019262">
    <property type="term" value="P:N-acetylneuraminate catabolic process"/>
    <property type="evidence" value="ECO:0007669"/>
    <property type="project" value="UniProtKB-UniRule"/>
</dbReference>
<dbReference type="AlphaFoldDB" id="A0A1I0WBJ2"/>
<dbReference type="GO" id="GO:0005975">
    <property type="term" value="P:carbohydrate metabolic process"/>
    <property type="evidence" value="ECO:0007669"/>
    <property type="project" value="InterPro"/>
</dbReference>
<feature type="domain" description="Glucosamine/galactosamine-6-phosphate isomerase" evidence="5">
    <location>
        <begin position="31"/>
        <end position="227"/>
    </location>
</feature>
<organism evidence="8 10">
    <name type="scientific">Selenomonas ruminantium</name>
    <dbReference type="NCBI Taxonomy" id="971"/>
    <lineage>
        <taxon>Bacteria</taxon>
        <taxon>Bacillati</taxon>
        <taxon>Bacillota</taxon>
        <taxon>Negativicutes</taxon>
        <taxon>Selenomonadales</taxon>
        <taxon>Selenomonadaceae</taxon>
        <taxon>Selenomonas</taxon>
    </lineage>
</organism>